<evidence type="ECO:0000256" key="4">
    <source>
        <dbReference type="ARBA" id="ARBA00022679"/>
    </source>
</evidence>
<dbReference type="PANTHER" id="PTHR38686:SF1">
    <property type="entry name" value="APOLIPOPROTEIN N-ACYLTRANSFERASE"/>
    <property type="match status" value="1"/>
</dbReference>
<dbReference type="PROSITE" id="PS50263">
    <property type="entry name" value="CN_HYDROLASE"/>
    <property type="match status" value="1"/>
</dbReference>
<keyword evidence="5 9" id="KW-0812">Transmembrane</keyword>
<dbReference type="GO" id="GO:0042158">
    <property type="term" value="P:lipoprotein biosynthetic process"/>
    <property type="evidence" value="ECO:0007669"/>
    <property type="project" value="UniProtKB-UniRule"/>
</dbReference>
<proteinExistence type="inferred from homology"/>
<evidence type="ECO:0000313" key="12">
    <source>
        <dbReference type="Proteomes" id="UP000198644"/>
    </source>
</evidence>
<keyword evidence="8 9" id="KW-0012">Acyltransferase</keyword>
<dbReference type="STRING" id="650891.SAMN05216203_3366"/>
<protein>
    <recommendedName>
        <fullName evidence="9">Apolipoprotein N-acyltransferase</fullName>
        <shortName evidence="9">ALP N-acyltransferase</shortName>
        <ecNumber evidence="9">2.3.1.269</ecNumber>
    </recommendedName>
</protein>
<accession>A0A1I6JVU2</accession>
<dbReference type="Proteomes" id="UP000198644">
    <property type="component" value="Unassembled WGS sequence"/>
</dbReference>
<dbReference type="SUPFAM" id="SSF56317">
    <property type="entry name" value="Carbon-nitrogen hydrolase"/>
    <property type="match status" value="1"/>
</dbReference>
<feature type="transmembrane region" description="Helical" evidence="9">
    <location>
        <begin position="507"/>
        <end position="525"/>
    </location>
</feature>
<dbReference type="HAMAP" id="MF_01148">
    <property type="entry name" value="Lnt"/>
    <property type="match status" value="1"/>
</dbReference>
<dbReference type="EMBL" id="FOYW01000003">
    <property type="protein sequence ID" value="SFR83067.1"/>
    <property type="molecule type" value="Genomic_DNA"/>
</dbReference>
<evidence type="ECO:0000256" key="9">
    <source>
        <dbReference type="HAMAP-Rule" id="MF_01148"/>
    </source>
</evidence>
<dbReference type="UniPathway" id="UPA00666"/>
<comment type="subcellular location">
    <subcellularLocation>
        <location evidence="1 9">Cell membrane</location>
        <topology evidence="1 9">Multi-pass membrane protein</topology>
    </subcellularLocation>
</comment>
<dbReference type="RefSeq" id="WP_092015880.1">
    <property type="nucleotide sequence ID" value="NZ_FOYW01000003.1"/>
</dbReference>
<dbReference type="GO" id="GO:0005886">
    <property type="term" value="C:plasma membrane"/>
    <property type="evidence" value="ECO:0007669"/>
    <property type="project" value="UniProtKB-SubCell"/>
</dbReference>
<dbReference type="EC" id="2.3.1.269" evidence="9"/>
<evidence type="ECO:0000256" key="1">
    <source>
        <dbReference type="ARBA" id="ARBA00004651"/>
    </source>
</evidence>
<feature type="transmembrane region" description="Helical" evidence="9">
    <location>
        <begin position="200"/>
        <end position="219"/>
    </location>
</feature>
<dbReference type="InterPro" id="IPR004563">
    <property type="entry name" value="Apolipo_AcylTrfase"/>
</dbReference>
<evidence type="ECO:0000256" key="3">
    <source>
        <dbReference type="ARBA" id="ARBA00022475"/>
    </source>
</evidence>
<evidence type="ECO:0000256" key="7">
    <source>
        <dbReference type="ARBA" id="ARBA00023136"/>
    </source>
</evidence>
<keyword evidence="11" id="KW-0449">Lipoprotein</keyword>
<feature type="transmembrane region" description="Helical" evidence="9">
    <location>
        <begin position="96"/>
        <end position="116"/>
    </location>
</feature>
<dbReference type="NCBIfam" id="TIGR00546">
    <property type="entry name" value="lnt"/>
    <property type="match status" value="1"/>
</dbReference>
<evidence type="ECO:0000256" key="6">
    <source>
        <dbReference type="ARBA" id="ARBA00022989"/>
    </source>
</evidence>
<feature type="domain" description="CN hydrolase" evidence="10">
    <location>
        <begin position="234"/>
        <end position="492"/>
    </location>
</feature>
<dbReference type="InterPro" id="IPR045378">
    <property type="entry name" value="LNT_N"/>
</dbReference>
<dbReference type="CDD" id="cd07571">
    <property type="entry name" value="ALP_N-acyl_transferase"/>
    <property type="match status" value="1"/>
</dbReference>
<comment type="function">
    <text evidence="9">Catalyzes the phospholipid dependent N-acylation of the N-terminal cysteine of apolipoprotein, the last step in lipoprotein maturation.</text>
</comment>
<feature type="transmembrane region" description="Helical" evidence="9">
    <location>
        <begin position="123"/>
        <end position="141"/>
    </location>
</feature>
<organism evidence="11 12">
    <name type="scientific">Marinobacter daqiaonensis</name>
    <dbReference type="NCBI Taxonomy" id="650891"/>
    <lineage>
        <taxon>Bacteria</taxon>
        <taxon>Pseudomonadati</taxon>
        <taxon>Pseudomonadota</taxon>
        <taxon>Gammaproteobacteria</taxon>
        <taxon>Pseudomonadales</taxon>
        <taxon>Marinobacteraceae</taxon>
        <taxon>Marinobacter</taxon>
    </lineage>
</organism>
<dbReference type="PANTHER" id="PTHR38686">
    <property type="entry name" value="APOLIPOPROTEIN N-ACYLTRANSFERASE"/>
    <property type="match status" value="1"/>
</dbReference>
<sequence>MRCQVPPVFRSWLPSLGAVLTGVLVATPVNYAGLYPLTWVAFVPFLLILRGKSLRAAYGLGLLCGLSLFLVGTSWMVEFLQRLKDYSFGPALAGSVLFWLLSAHLTALLAVTYRLLQRWLGDYSLWLFPILLMLFFGWFPVLFPLQLGESQSAFLPAIQGVAWTGVYGLDFMIGLSNALVAAAWQQRSGRSPALESRTSALVGVLGVVMLAVWLGYGWWALSRWDQQVAGWPEFTAGLVQSNETPSAAVPPPEPGFARAWPPEMEISHRLADEGAQVILWPETRYKGYFERDYVRLAYGRNVADLGVPLVFHDAEQQGEGADFREHNTAVLLGSGGQLEERYRKHRLVAFGETLPLSGEFPWLMRWVKRYLGEFFADLTPGEERTHFPVAGVNLVPAICYESAFPGHIARSVAETPSSPILVILSNNGWFGDSRMPWQHAGATVLRAVENRVSLVHVINNGPSMVVSPSGRVLAQTPFRKRTGMLVPVPYTPPGEGFASWFTKWPEWFPVTGLAFLLLALAVARFRRNPL</sequence>
<keyword evidence="4 9" id="KW-0808">Transferase</keyword>
<dbReference type="InterPro" id="IPR003010">
    <property type="entry name" value="C-N_Hydrolase"/>
</dbReference>
<dbReference type="Pfam" id="PF20154">
    <property type="entry name" value="LNT_N"/>
    <property type="match status" value="1"/>
</dbReference>
<feature type="transmembrane region" description="Helical" evidence="9">
    <location>
        <begin position="56"/>
        <end position="76"/>
    </location>
</feature>
<reference evidence="12" key="1">
    <citation type="submission" date="2016-10" db="EMBL/GenBank/DDBJ databases">
        <authorList>
            <person name="Varghese N."/>
            <person name="Submissions S."/>
        </authorList>
    </citation>
    <scope>NUCLEOTIDE SEQUENCE [LARGE SCALE GENOMIC DNA]</scope>
    <source>
        <strain evidence="12">CGMCC 1.9167</strain>
    </source>
</reference>
<dbReference type="InterPro" id="IPR036526">
    <property type="entry name" value="C-N_Hydrolase_sf"/>
</dbReference>
<evidence type="ECO:0000256" key="2">
    <source>
        <dbReference type="ARBA" id="ARBA00010065"/>
    </source>
</evidence>
<gene>
    <name evidence="9" type="primary">lnt</name>
    <name evidence="11" type="ORF">SAMN05216203_3366</name>
</gene>
<evidence type="ECO:0000256" key="5">
    <source>
        <dbReference type="ARBA" id="ARBA00022692"/>
    </source>
</evidence>
<evidence type="ECO:0000259" key="10">
    <source>
        <dbReference type="PROSITE" id="PS50263"/>
    </source>
</evidence>
<feature type="transmembrane region" description="Helical" evidence="9">
    <location>
        <begin position="7"/>
        <end position="26"/>
    </location>
</feature>
<keyword evidence="6 9" id="KW-1133">Transmembrane helix</keyword>
<comment type="catalytic activity">
    <reaction evidence="9">
        <text>N-terminal S-1,2-diacyl-sn-glyceryl-L-cysteinyl-[lipoprotein] + a glycerophospholipid = N-acyl-S-1,2-diacyl-sn-glyceryl-L-cysteinyl-[lipoprotein] + a 2-acyl-sn-glycero-3-phospholipid + H(+)</text>
        <dbReference type="Rhea" id="RHEA:48228"/>
        <dbReference type="Rhea" id="RHEA-COMP:14681"/>
        <dbReference type="Rhea" id="RHEA-COMP:14684"/>
        <dbReference type="ChEBI" id="CHEBI:15378"/>
        <dbReference type="ChEBI" id="CHEBI:136912"/>
        <dbReference type="ChEBI" id="CHEBI:140656"/>
        <dbReference type="ChEBI" id="CHEBI:140657"/>
        <dbReference type="ChEBI" id="CHEBI:140660"/>
        <dbReference type="EC" id="2.3.1.269"/>
    </reaction>
</comment>
<keyword evidence="3 9" id="KW-1003">Cell membrane</keyword>
<dbReference type="Gene3D" id="3.60.110.10">
    <property type="entry name" value="Carbon-nitrogen hydrolase"/>
    <property type="match status" value="1"/>
</dbReference>
<dbReference type="AlphaFoldDB" id="A0A1I6JVU2"/>
<comment type="pathway">
    <text evidence="9">Protein modification; lipoprotein biosynthesis (N-acyl transfer).</text>
</comment>
<feature type="transmembrane region" description="Helical" evidence="9">
    <location>
        <begin position="32"/>
        <end position="49"/>
    </location>
</feature>
<comment type="similarity">
    <text evidence="2 9">Belongs to the CN hydrolase family. Apolipoprotein N-acyltransferase subfamily.</text>
</comment>
<keyword evidence="7 9" id="KW-0472">Membrane</keyword>
<dbReference type="GO" id="GO:0016410">
    <property type="term" value="F:N-acyltransferase activity"/>
    <property type="evidence" value="ECO:0007669"/>
    <property type="project" value="UniProtKB-UniRule"/>
</dbReference>
<dbReference type="Pfam" id="PF00795">
    <property type="entry name" value="CN_hydrolase"/>
    <property type="match status" value="1"/>
</dbReference>
<keyword evidence="12" id="KW-1185">Reference proteome</keyword>
<feature type="transmembrane region" description="Helical" evidence="9">
    <location>
        <begin position="161"/>
        <end position="180"/>
    </location>
</feature>
<name>A0A1I6JVU2_9GAMM</name>
<evidence type="ECO:0000256" key="8">
    <source>
        <dbReference type="ARBA" id="ARBA00023315"/>
    </source>
</evidence>
<evidence type="ECO:0000313" key="11">
    <source>
        <dbReference type="EMBL" id="SFR83067.1"/>
    </source>
</evidence>
<dbReference type="OrthoDB" id="9811121at2"/>